<evidence type="ECO:0000313" key="2">
    <source>
        <dbReference type="EMBL" id="KAK2961089.1"/>
    </source>
</evidence>
<dbReference type="EMBL" id="JARBJD010000018">
    <property type="protein sequence ID" value="KAK2961089.1"/>
    <property type="molecule type" value="Genomic_DNA"/>
</dbReference>
<evidence type="ECO:0000313" key="3">
    <source>
        <dbReference type="Proteomes" id="UP001281761"/>
    </source>
</evidence>
<organism evidence="2 3">
    <name type="scientific">Blattamonas nauphoetae</name>
    <dbReference type="NCBI Taxonomy" id="2049346"/>
    <lineage>
        <taxon>Eukaryota</taxon>
        <taxon>Metamonada</taxon>
        <taxon>Preaxostyla</taxon>
        <taxon>Oxymonadida</taxon>
        <taxon>Blattamonas</taxon>
    </lineage>
</organism>
<evidence type="ECO:0000256" key="1">
    <source>
        <dbReference type="SAM" id="MobiDB-lite"/>
    </source>
</evidence>
<dbReference type="Proteomes" id="UP001281761">
    <property type="component" value="Unassembled WGS sequence"/>
</dbReference>
<name>A0ABQ9YBJ7_9EUKA</name>
<protein>
    <submittedName>
        <fullName evidence="2">Uncharacterized protein</fullName>
    </submittedName>
</protein>
<sequence length="238" mass="26432">MRDQSLRREEDWTDKTPQVEATLRKSEVALANENADESSNIDTTASQCVFFPSSPASPTRTEHVALPHPPQLVLSRVSIAANRTPTIPPKHFRVISITGRSLNSSPPTPYPFFISPWCVSPTGNIDILALTSQLDSATPFVLHSSSHNPFLLTTAFGCCGVFVCSPNTANDILECSNPSLFTHSFLLLRDRPQHRRVTLPTRHSHLPKARPSSPKQHCWIVHFHHSPHSSLLISKVVR</sequence>
<proteinExistence type="predicted"/>
<gene>
    <name evidence="2" type="ORF">BLNAU_3857</name>
</gene>
<comment type="caution">
    <text evidence="2">The sequence shown here is derived from an EMBL/GenBank/DDBJ whole genome shotgun (WGS) entry which is preliminary data.</text>
</comment>
<keyword evidence="3" id="KW-1185">Reference proteome</keyword>
<accession>A0ABQ9YBJ7</accession>
<reference evidence="2 3" key="1">
    <citation type="journal article" date="2022" name="bioRxiv">
        <title>Genomics of Preaxostyla Flagellates Illuminates Evolutionary Transitions and the Path Towards Mitochondrial Loss.</title>
        <authorList>
            <person name="Novak L.V.F."/>
            <person name="Treitli S.C."/>
            <person name="Pyrih J."/>
            <person name="Halakuc P."/>
            <person name="Pipaliya S.V."/>
            <person name="Vacek V."/>
            <person name="Brzon O."/>
            <person name="Soukal P."/>
            <person name="Eme L."/>
            <person name="Dacks J.B."/>
            <person name="Karnkowska A."/>
            <person name="Elias M."/>
            <person name="Hampl V."/>
        </authorList>
    </citation>
    <scope>NUCLEOTIDE SEQUENCE [LARGE SCALE GENOMIC DNA]</scope>
    <source>
        <strain evidence="2">NAU3</strain>
        <tissue evidence="2">Gut</tissue>
    </source>
</reference>
<feature type="compositionally biased region" description="Basic and acidic residues" evidence="1">
    <location>
        <begin position="1"/>
        <end position="14"/>
    </location>
</feature>
<feature type="region of interest" description="Disordered" evidence="1">
    <location>
        <begin position="1"/>
        <end position="38"/>
    </location>
</feature>